<dbReference type="PANTHER" id="PTHR43390">
    <property type="entry name" value="SIGNAL PEPTIDASE I"/>
    <property type="match status" value="1"/>
</dbReference>
<dbReference type="EC" id="3.4.21.89" evidence="4 6"/>
<dbReference type="PRINTS" id="PR00727">
    <property type="entry name" value="LEADERPTASE"/>
</dbReference>
<keyword evidence="6" id="KW-0472">Membrane</keyword>
<feature type="transmembrane region" description="Helical" evidence="6">
    <location>
        <begin position="12"/>
        <end position="34"/>
    </location>
</feature>
<dbReference type="Proteomes" id="UP000295756">
    <property type="component" value="Chromosome"/>
</dbReference>
<dbReference type="NCBIfam" id="TIGR02227">
    <property type="entry name" value="sigpep_I_bact"/>
    <property type="match status" value="1"/>
</dbReference>
<dbReference type="SUPFAM" id="SSF51306">
    <property type="entry name" value="LexA/Signal peptidase"/>
    <property type="match status" value="1"/>
</dbReference>
<dbReference type="Pfam" id="PF10502">
    <property type="entry name" value="Peptidase_S26"/>
    <property type="match status" value="1"/>
</dbReference>
<proteinExistence type="inferred from homology"/>
<feature type="domain" description="Peptidase S26" evidence="7">
    <location>
        <begin position="10"/>
        <end position="190"/>
    </location>
</feature>
<dbReference type="RefSeq" id="WP_013102396.1">
    <property type="nucleotide sequence ID" value="NZ_CP037939.1"/>
</dbReference>
<reference evidence="8 9" key="1">
    <citation type="submission" date="2019-03" db="EMBL/GenBank/DDBJ databases">
        <title>Complete Genome Sequence of Leuconostoc kimchii strain NKJ218 Isolated from Homemade Kimchi.</title>
        <authorList>
            <person name="Jung J.Y."/>
            <person name="Jin H.M."/>
            <person name="Jung J.-W."/>
            <person name="Lee S.-Y."/>
            <person name="Ryu B.-G."/>
            <person name="Han S.-S."/>
            <person name="Kang H.K."/>
            <person name="Choi H.W."/>
            <person name="Chung E.J."/>
            <person name="Choi K.-M."/>
        </authorList>
    </citation>
    <scope>NUCLEOTIDE SEQUENCE [LARGE SCALE GENOMIC DNA]</scope>
    <source>
        <strain evidence="8 9">NKJ218</strain>
    </source>
</reference>
<dbReference type="GO" id="GO:0009003">
    <property type="term" value="F:signal peptidase activity"/>
    <property type="evidence" value="ECO:0007669"/>
    <property type="project" value="UniProtKB-EC"/>
</dbReference>
<keyword evidence="5 6" id="KW-0378">Hydrolase</keyword>
<name>A0ABX5SJ63_9LACO</name>
<keyword evidence="6" id="KW-1133">Transmembrane helix</keyword>
<dbReference type="Gene3D" id="2.10.109.10">
    <property type="entry name" value="Umud Fragment, subunit A"/>
    <property type="match status" value="1"/>
</dbReference>
<dbReference type="PROSITE" id="PS00760">
    <property type="entry name" value="SPASE_I_2"/>
    <property type="match status" value="1"/>
</dbReference>
<evidence type="ECO:0000259" key="7">
    <source>
        <dbReference type="Pfam" id="PF10502"/>
    </source>
</evidence>
<evidence type="ECO:0000313" key="9">
    <source>
        <dbReference type="Proteomes" id="UP000295756"/>
    </source>
</evidence>
<dbReference type="InterPro" id="IPR036286">
    <property type="entry name" value="LexA/Signal_pep-like_sf"/>
</dbReference>
<evidence type="ECO:0000256" key="4">
    <source>
        <dbReference type="ARBA" id="ARBA00013208"/>
    </source>
</evidence>
<keyword evidence="6" id="KW-0812">Transmembrane</keyword>
<keyword evidence="9" id="KW-1185">Reference proteome</keyword>
<accession>A0ABX5SJ63</accession>
<dbReference type="PROSITE" id="PS00761">
    <property type="entry name" value="SPASE_I_3"/>
    <property type="match status" value="1"/>
</dbReference>
<evidence type="ECO:0000313" key="8">
    <source>
        <dbReference type="EMBL" id="QBR47412.1"/>
    </source>
</evidence>
<evidence type="ECO:0000256" key="1">
    <source>
        <dbReference type="ARBA" id="ARBA00000677"/>
    </source>
</evidence>
<dbReference type="CDD" id="cd06530">
    <property type="entry name" value="S26_SPase_I"/>
    <property type="match status" value="1"/>
</dbReference>
<protein>
    <recommendedName>
        <fullName evidence="4 6">Signal peptidase I</fullName>
        <ecNumber evidence="4 6">3.4.21.89</ecNumber>
    </recommendedName>
</protein>
<sequence length="210" mass="24301">MQNKFVIFLKEWVLPVLVAFVVMLLVRTFLFAFVRVNGPSMMPNLQNNELVLLDKITKYQRGDVIVFDARHEDPQVKPGEKDYVKRIIGKPGDTVSYKNSNLYVNGRVINQNYIDINERTLGTEMSFGNQWTLKTLSSADTWQKQDRNQEKVPAGKYFVMGDHRSVSNDGRYFGFVDAKHISGKVIVPFWNSDKTAKKNINQQRKVFFDN</sequence>
<evidence type="ECO:0000256" key="3">
    <source>
        <dbReference type="ARBA" id="ARBA00009370"/>
    </source>
</evidence>
<dbReference type="InterPro" id="IPR000223">
    <property type="entry name" value="Pept_S26A_signal_pept_1"/>
</dbReference>
<dbReference type="EMBL" id="CP037939">
    <property type="protein sequence ID" value="QBR47412.1"/>
    <property type="molecule type" value="Genomic_DNA"/>
</dbReference>
<dbReference type="PANTHER" id="PTHR43390:SF1">
    <property type="entry name" value="CHLOROPLAST PROCESSING PEPTIDASE"/>
    <property type="match status" value="1"/>
</dbReference>
<organism evidence="8 9">
    <name type="scientific">Leuconostoc kimchii</name>
    <dbReference type="NCBI Taxonomy" id="136609"/>
    <lineage>
        <taxon>Bacteria</taxon>
        <taxon>Bacillati</taxon>
        <taxon>Bacillota</taxon>
        <taxon>Bacilli</taxon>
        <taxon>Lactobacillales</taxon>
        <taxon>Lactobacillaceae</taxon>
        <taxon>Leuconostoc</taxon>
    </lineage>
</organism>
<comment type="subcellular location">
    <subcellularLocation>
        <location evidence="2">Cell membrane</location>
        <topology evidence="2">Single-pass type II membrane protein</topology>
    </subcellularLocation>
    <subcellularLocation>
        <location evidence="6">Membrane</location>
        <topology evidence="6">Single-pass type II membrane protein</topology>
    </subcellularLocation>
</comment>
<dbReference type="InterPro" id="IPR019758">
    <property type="entry name" value="Pept_S26A_signal_pept_1_CS"/>
</dbReference>
<dbReference type="InterPro" id="IPR019533">
    <property type="entry name" value="Peptidase_S26"/>
</dbReference>
<evidence type="ECO:0000256" key="6">
    <source>
        <dbReference type="RuleBase" id="RU362042"/>
    </source>
</evidence>
<comment type="similarity">
    <text evidence="3 6">Belongs to the peptidase S26 family.</text>
</comment>
<evidence type="ECO:0000256" key="5">
    <source>
        <dbReference type="ARBA" id="ARBA00022801"/>
    </source>
</evidence>
<evidence type="ECO:0000256" key="2">
    <source>
        <dbReference type="ARBA" id="ARBA00004401"/>
    </source>
</evidence>
<dbReference type="InterPro" id="IPR019757">
    <property type="entry name" value="Pept_S26A_signal_pept_1_Lys-AS"/>
</dbReference>
<comment type="catalytic activity">
    <reaction evidence="1 6">
        <text>Cleavage of hydrophobic, N-terminal signal or leader sequences from secreted and periplasmic proteins.</text>
        <dbReference type="EC" id="3.4.21.89"/>
    </reaction>
</comment>
<gene>
    <name evidence="8" type="primary">lepB</name>
    <name evidence="8" type="ORF">EW139_04490</name>
</gene>
<keyword evidence="6" id="KW-0645">Protease</keyword>